<feature type="domain" description="Cyclic nucleotide-binding" evidence="16">
    <location>
        <begin position="935"/>
        <end position="1051"/>
    </location>
</feature>
<keyword evidence="10 15" id="KW-0472">Membrane</keyword>
<keyword evidence="7 15" id="KW-1133">Transmembrane helix</keyword>
<feature type="compositionally biased region" description="Polar residues" evidence="14">
    <location>
        <begin position="1382"/>
        <end position="1394"/>
    </location>
</feature>
<dbReference type="SUPFAM" id="SSF51206">
    <property type="entry name" value="cAMP-binding domain-like"/>
    <property type="match status" value="1"/>
</dbReference>
<evidence type="ECO:0000256" key="8">
    <source>
        <dbReference type="ARBA" id="ARBA00023053"/>
    </source>
</evidence>
<dbReference type="GO" id="GO:0015385">
    <property type="term" value="F:sodium:proton antiporter activity"/>
    <property type="evidence" value="ECO:0007669"/>
    <property type="project" value="InterPro"/>
</dbReference>
<feature type="transmembrane region" description="Helical" evidence="15">
    <location>
        <begin position="617"/>
        <end position="644"/>
    </location>
</feature>
<dbReference type="Pfam" id="PF00999">
    <property type="entry name" value="Na_H_Exchanger"/>
    <property type="match status" value="2"/>
</dbReference>
<comment type="catalytic activity">
    <reaction evidence="13">
        <text>K(+)(in) + H(+)(out) = K(+)(out) + H(+)(in)</text>
        <dbReference type="Rhea" id="RHEA:29467"/>
        <dbReference type="ChEBI" id="CHEBI:15378"/>
        <dbReference type="ChEBI" id="CHEBI:29103"/>
    </reaction>
</comment>
<dbReference type="GO" id="GO:0098719">
    <property type="term" value="P:sodium ion import across plasma membrane"/>
    <property type="evidence" value="ECO:0007669"/>
    <property type="project" value="TreeGrafter"/>
</dbReference>
<dbReference type="GO" id="GO:0015386">
    <property type="term" value="F:potassium:proton antiporter activity"/>
    <property type="evidence" value="ECO:0007669"/>
    <property type="project" value="TreeGrafter"/>
</dbReference>
<dbReference type="InterPro" id="IPR006153">
    <property type="entry name" value="Cation/H_exchanger_TM"/>
</dbReference>
<feature type="transmembrane region" description="Helical" evidence="15">
    <location>
        <begin position="46"/>
        <end position="64"/>
    </location>
</feature>
<gene>
    <name evidence="17" type="ORF">RHSIM_Rhsim09G0082800</name>
</gene>
<comment type="subcellular location">
    <subcellularLocation>
        <location evidence="1">Cell membrane</location>
        <topology evidence="1">Multi-pass membrane protein</topology>
    </subcellularLocation>
</comment>
<keyword evidence="3" id="KW-1003">Cell membrane</keyword>
<evidence type="ECO:0000259" key="16">
    <source>
        <dbReference type="PROSITE" id="PS50042"/>
    </source>
</evidence>
<evidence type="ECO:0000256" key="9">
    <source>
        <dbReference type="ARBA" id="ARBA00023065"/>
    </source>
</evidence>
<evidence type="ECO:0000256" key="5">
    <source>
        <dbReference type="ARBA" id="ARBA00022692"/>
    </source>
</evidence>
<evidence type="ECO:0000256" key="3">
    <source>
        <dbReference type="ARBA" id="ARBA00022475"/>
    </source>
</evidence>
<organism evidence="17 18">
    <name type="scientific">Rhododendron simsii</name>
    <name type="common">Sims's rhododendron</name>
    <dbReference type="NCBI Taxonomy" id="118357"/>
    <lineage>
        <taxon>Eukaryota</taxon>
        <taxon>Viridiplantae</taxon>
        <taxon>Streptophyta</taxon>
        <taxon>Embryophyta</taxon>
        <taxon>Tracheophyta</taxon>
        <taxon>Spermatophyta</taxon>
        <taxon>Magnoliopsida</taxon>
        <taxon>eudicotyledons</taxon>
        <taxon>Gunneridae</taxon>
        <taxon>Pentapetalae</taxon>
        <taxon>asterids</taxon>
        <taxon>Ericales</taxon>
        <taxon>Ericaceae</taxon>
        <taxon>Ericoideae</taxon>
        <taxon>Rhodoreae</taxon>
        <taxon>Rhododendron</taxon>
    </lineage>
</organism>
<dbReference type="OrthoDB" id="441412at2759"/>
<feature type="transmembrane region" description="Helical" evidence="15">
    <location>
        <begin position="572"/>
        <end position="597"/>
    </location>
</feature>
<dbReference type="EMBL" id="WJXA01000009">
    <property type="protein sequence ID" value="KAF7131542.1"/>
    <property type="molecule type" value="Genomic_DNA"/>
</dbReference>
<dbReference type="PROSITE" id="PS50042">
    <property type="entry name" value="CNMP_BINDING_3"/>
    <property type="match status" value="1"/>
</dbReference>
<protein>
    <recommendedName>
        <fullName evidence="16">Cyclic nucleotide-binding domain-containing protein</fullName>
    </recommendedName>
</protein>
<dbReference type="InterPro" id="IPR000595">
    <property type="entry name" value="cNMP-bd_dom"/>
</dbReference>
<keyword evidence="2" id="KW-0813">Transport</keyword>
<evidence type="ECO:0000256" key="4">
    <source>
        <dbReference type="ARBA" id="ARBA00022538"/>
    </source>
</evidence>
<feature type="region of interest" description="Disordered" evidence="14">
    <location>
        <begin position="1326"/>
        <end position="1346"/>
    </location>
</feature>
<evidence type="ECO:0000256" key="12">
    <source>
        <dbReference type="ARBA" id="ARBA00047524"/>
    </source>
</evidence>
<feature type="transmembrane region" description="Helical" evidence="15">
    <location>
        <begin position="269"/>
        <end position="286"/>
    </location>
</feature>
<evidence type="ECO:0000256" key="13">
    <source>
        <dbReference type="ARBA" id="ARBA00047912"/>
    </source>
</evidence>
<reference evidence="17" key="1">
    <citation type="submission" date="2019-11" db="EMBL/GenBank/DDBJ databases">
        <authorList>
            <person name="Liu Y."/>
            <person name="Hou J."/>
            <person name="Li T.-Q."/>
            <person name="Guan C.-H."/>
            <person name="Wu X."/>
            <person name="Wu H.-Z."/>
            <person name="Ling F."/>
            <person name="Zhang R."/>
            <person name="Shi X.-G."/>
            <person name="Ren J.-P."/>
            <person name="Chen E.-F."/>
            <person name="Sun J.-M."/>
        </authorList>
    </citation>
    <scope>NUCLEOTIDE SEQUENCE</scope>
    <source>
        <strain evidence="17">Adult_tree_wgs_1</strain>
        <tissue evidence="17">Leaves</tissue>
    </source>
</reference>
<feature type="region of interest" description="Disordered" evidence="14">
    <location>
        <begin position="1371"/>
        <end position="1420"/>
    </location>
</feature>
<dbReference type="Proteomes" id="UP000626092">
    <property type="component" value="Unassembled WGS sequence"/>
</dbReference>
<keyword evidence="18" id="KW-1185">Reference proteome</keyword>
<keyword evidence="8" id="KW-0915">Sodium</keyword>
<feature type="transmembrane region" description="Helical" evidence="15">
    <location>
        <begin position="327"/>
        <end position="345"/>
    </location>
</feature>
<feature type="compositionally biased region" description="Basic and acidic residues" evidence="14">
    <location>
        <begin position="1371"/>
        <end position="1381"/>
    </location>
</feature>
<dbReference type="PANTHER" id="PTHR10110:SF86">
    <property type="entry name" value="SODIUM_HYDROGEN EXCHANGER 7"/>
    <property type="match status" value="1"/>
</dbReference>
<keyword evidence="6" id="KW-0630">Potassium</keyword>
<dbReference type="InterPro" id="IPR018490">
    <property type="entry name" value="cNMP-bd_dom_sf"/>
</dbReference>
<comment type="caution">
    <text evidence="17">The sequence shown here is derived from an EMBL/GenBank/DDBJ whole genome shotgun (WGS) entry which is preliminary data.</text>
</comment>
<dbReference type="PANTHER" id="PTHR10110">
    <property type="entry name" value="SODIUM/HYDROGEN EXCHANGER"/>
    <property type="match status" value="1"/>
</dbReference>
<dbReference type="InterPro" id="IPR014710">
    <property type="entry name" value="RmlC-like_jellyroll"/>
</dbReference>
<dbReference type="Gene3D" id="6.10.140.1330">
    <property type="match status" value="1"/>
</dbReference>
<keyword evidence="11" id="KW-0739">Sodium transport</keyword>
<feature type="compositionally biased region" description="Polar residues" evidence="14">
    <location>
        <begin position="1326"/>
        <end position="1343"/>
    </location>
</feature>
<dbReference type="GO" id="GO:0005886">
    <property type="term" value="C:plasma membrane"/>
    <property type="evidence" value="ECO:0007669"/>
    <property type="project" value="UniProtKB-SubCell"/>
</dbReference>
<accession>A0A834GDA8</accession>
<dbReference type="Pfam" id="PF00027">
    <property type="entry name" value="cNMP_binding"/>
    <property type="match status" value="1"/>
</dbReference>
<sequence>MRYCIFAAGTGSKAERMASVLEEGPFSVKVLAEESSSSSSSNPTNAVIFVGISLVLGIASRHLLRGTRVPYTVALLILGIGLGSLEYGTSHGLGKIGDGIRIWANIDPNLLLAVFLPALLFESSFSMEVHQIKKCMAQMIILAGPGVLISTFCLGSALKLTFPYDWSWKTSLLLGGLLSATDPVAVVALLKELGASKKLSTIIEGESLMNDGTAIVVYQLFYRIVFGESFSVGAIVEFLMKVSLGAVGIGLAFGIASVLWLGFIFNDTVIEIALTLTVSYIAFFTFRSVRVLSSEARSVSLVFSLIRGLIVLRHASQAQEAADVSGVLAVMTLGMFFAAVARTAFKGDGQQSLHHFWLSCLESIGGRYFLGNDGAGEMVSYIANTLIFILRGASVANYVRREGKMVFWDIILRSEVQDWEMKDLLAIIGVGEPEWWYSLGLFFKSCLEFFVCCAAQDIGVGYMIIELFHQLPTLLRHLHITEMGSGVVIAEGVLSSDSVFKSDGRDVWGYAILLYVYVQVSRMIVVGVLYPSLRYFGYGLDWRDAIILVWSGLRGAVALSLSLSVKASIEPWMFVMVLTLADVLSPMSNLAAIHSSVLKQEFWYVVGNPFLFKGFSVFVFFTGGIVFLTLIVNGSTTQFVLRFLNMDKLSTPKRRILDYTKYEMLNKALEAFGDLGDDEELGPVDWPTVNRYITSLNDVEGERVHPHSVSGDDNKLDSTNLKDIRIRLLNGVQAAYWVMLDEGRIMQTTANILMQSVDEAIDLVSLKPLCDWRGLKAHVHYPHHYKFLQTRICPQKLVTHFIVERLESACYICAAFLRAHRIARRQLHDFIGDSEVSSMVINESEVEGEEARQFLEEVRVTFPQVLRVVKTRQVTYSVLNHLSEYVKNLEKVGLLEEKEMIHLHDAVQTDLKKLLRNPPLVKIPKIHDLVSSHPLLGALPSSVREPLASSTKEIMKLRGVTLYKEGSKPNGIWLISNGVAKWTSRSLRNKHSLHPTFTHGSTLGLYEVLNGKPYICDMIADSVVLCFFVDAEKILTLLRSDPEVEDFLWQESAIILAKLLLPQFFEKMAMQDLRVLVAERSIMTIHIRGEYIEIHHHSIGFLLEGFVKTQGAQEELIISPAALLPSLGDQSFQGSETSDCVESDLVSQSQFLSRQSQFLDLRHRFFVHVEAPIVVSGIDSAAQIVLLLKLDVACLLLLSIFLEAALISNYSVGFKHATFPHHGSLYQVETRARVIIFDIAAFESKKALQRRSSSFVPHPVDHTCRSLSKEHFGLMSWPENFYKPMEADQNPDEIDQQASSLSARAMQLSIYGSMVNILQLRTQSSTRCNQARPSHSMSYPRVTSSHERVLVSVRSEGSSTVRKNREAIQKLKGQDLAREVESSSTTKASHAMNDSSDESGAEDELIVRIDSPSRLSFRQP</sequence>
<evidence type="ECO:0000256" key="10">
    <source>
        <dbReference type="ARBA" id="ARBA00023136"/>
    </source>
</evidence>
<keyword evidence="9" id="KW-0406">Ion transport</keyword>
<evidence type="ECO:0000256" key="6">
    <source>
        <dbReference type="ARBA" id="ARBA00022958"/>
    </source>
</evidence>
<feature type="transmembrane region" description="Helical" evidence="15">
    <location>
        <begin position="71"/>
        <end position="90"/>
    </location>
</feature>
<evidence type="ECO:0000256" key="14">
    <source>
        <dbReference type="SAM" id="MobiDB-lite"/>
    </source>
</evidence>
<dbReference type="InterPro" id="IPR018422">
    <property type="entry name" value="Cation/H_exchanger_CPA1"/>
</dbReference>
<proteinExistence type="predicted"/>
<evidence type="ECO:0000313" key="18">
    <source>
        <dbReference type="Proteomes" id="UP000626092"/>
    </source>
</evidence>
<evidence type="ECO:0000256" key="1">
    <source>
        <dbReference type="ARBA" id="ARBA00004651"/>
    </source>
</evidence>
<feature type="compositionally biased region" description="Acidic residues" evidence="14">
    <location>
        <begin position="1395"/>
        <end position="1404"/>
    </location>
</feature>
<feature type="transmembrane region" description="Helical" evidence="15">
    <location>
        <begin position="507"/>
        <end position="533"/>
    </location>
</feature>
<dbReference type="GO" id="GO:0051453">
    <property type="term" value="P:regulation of intracellular pH"/>
    <property type="evidence" value="ECO:0007669"/>
    <property type="project" value="TreeGrafter"/>
</dbReference>
<evidence type="ECO:0000256" key="2">
    <source>
        <dbReference type="ARBA" id="ARBA00022448"/>
    </source>
</evidence>
<name>A0A834GDA8_RHOSS</name>
<feature type="transmembrane region" description="Helical" evidence="15">
    <location>
        <begin position="170"/>
        <end position="190"/>
    </location>
</feature>
<evidence type="ECO:0000313" key="17">
    <source>
        <dbReference type="EMBL" id="KAF7131542.1"/>
    </source>
</evidence>
<keyword evidence="4" id="KW-0633">Potassium transport</keyword>
<evidence type="ECO:0000256" key="15">
    <source>
        <dbReference type="SAM" id="Phobius"/>
    </source>
</evidence>
<dbReference type="FunFam" id="2.60.120.10:FF:000090">
    <property type="entry name" value="Sodium/hydrogen exchanger 7"/>
    <property type="match status" value="1"/>
</dbReference>
<evidence type="ECO:0000256" key="11">
    <source>
        <dbReference type="ARBA" id="ARBA00023201"/>
    </source>
</evidence>
<dbReference type="GO" id="GO:0009941">
    <property type="term" value="C:chloroplast envelope"/>
    <property type="evidence" value="ECO:0007669"/>
    <property type="project" value="TreeGrafter"/>
</dbReference>
<feature type="transmembrane region" description="Helical" evidence="15">
    <location>
        <begin position="110"/>
        <end position="127"/>
    </location>
</feature>
<evidence type="ECO:0000256" key="7">
    <source>
        <dbReference type="ARBA" id="ARBA00022989"/>
    </source>
</evidence>
<feature type="transmembrane region" description="Helical" evidence="15">
    <location>
        <begin position="242"/>
        <end position="263"/>
    </location>
</feature>
<comment type="catalytic activity">
    <reaction evidence="12">
        <text>Na(+)(in) + H(+)(out) = Na(+)(out) + H(+)(in)</text>
        <dbReference type="Rhea" id="RHEA:29419"/>
        <dbReference type="ChEBI" id="CHEBI:15378"/>
        <dbReference type="ChEBI" id="CHEBI:29101"/>
    </reaction>
</comment>
<feature type="transmembrane region" description="Helical" evidence="15">
    <location>
        <begin position="139"/>
        <end position="158"/>
    </location>
</feature>
<dbReference type="Gene3D" id="2.60.120.10">
    <property type="entry name" value="Jelly Rolls"/>
    <property type="match status" value="1"/>
</dbReference>
<keyword evidence="5 15" id="KW-0812">Transmembrane</keyword>